<gene>
    <name evidence="1" type="ORF">FHS09_002772</name>
</gene>
<reference evidence="1 2" key="1">
    <citation type="submission" date="2020-08" db="EMBL/GenBank/DDBJ databases">
        <title>Genomic Encyclopedia of Type Strains, Phase III (KMG-III): the genomes of soil and plant-associated and newly described type strains.</title>
        <authorList>
            <person name="Whitman W."/>
        </authorList>
    </citation>
    <scope>NUCLEOTIDE SEQUENCE [LARGE SCALE GENOMIC DNA]</scope>
    <source>
        <strain evidence="1 2">CECT 8799</strain>
    </source>
</reference>
<evidence type="ECO:0000313" key="1">
    <source>
        <dbReference type="EMBL" id="MBB3061929.1"/>
    </source>
</evidence>
<dbReference type="Pfam" id="PF13618">
    <property type="entry name" value="Gluconate_2-dh3"/>
    <property type="match status" value="1"/>
</dbReference>
<name>A0A7W4WD20_9GAMM</name>
<organism evidence="1 2">
    <name type="scientific">Microbulbifer rhizosphaerae</name>
    <dbReference type="NCBI Taxonomy" id="1562603"/>
    <lineage>
        <taxon>Bacteria</taxon>
        <taxon>Pseudomonadati</taxon>
        <taxon>Pseudomonadota</taxon>
        <taxon>Gammaproteobacteria</taxon>
        <taxon>Cellvibrionales</taxon>
        <taxon>Microbulbiferaceae</taxon>
        <taxon>Microbulbifer</taxon>
    </lineage>
</organism>
<comment type="caution">
    <text evidence="1">The sequence shown here is derived from an EMBL/GenBank/DDBJ whole genome shotgun (WGS) entry which is preliminary data.</text>
</comment>
<proteinExistence type="predicted"/>
<dbReference type="InterPro" id="IPR027056">
    <property type="entry name" value="Gluconate_2DH_su3"/>
</dbReference>
<dbReference type="AlphaFoldDB" id="A0A7W4WD20"/>
<protein>
    <recommendedName>
        <fullName evidence="3">Gluconate 2-dehydrogenase subunit 3</fullName>
    </recommendedName>
</protein>
<sequence length="138" mass="14540">MSLTQAHLEIARALGVGIVPATDTPGAAELPVAEMIFSVAASWPREMQQQLAGSLEFVDTLSQNLFGEGVAQLDAYTLATFVELLADSADLRPFWVPFRTLVVLNYYGLPEGYEPLGLPGPSIDSGGFTADGEPAAAA</sequence>
<keyword evidence="2" id="KW-1185">Reference proteome</keyword>
<dbReference type="RefSeq" id="WP_183460759.1">
    <property type="nucleotide sequence ID" value="NZ_JACHWZ010000012.1"/>
</dbReference>
<dbReference type="EMBL" id="JACHWZ010000012">
    <property type="protein sequence ID" value="MBB3061929.1"/>
    <property type="molecule type" value="Genomic_DNA"/>
</dbReference>
<evidence type="ECO:0000313" key="2">
    <source>
        <dbReference type="Proteomes" id="UP000535937"/>
    </source>
</evidence>
<dbReference type="Proteomes" id="UP000535937">
    <property type="component" value="Unassembled WGS sequence"/>
</dbReference>
<evidence type="ECO:0008006" key="3">
    <source>
        <dbReference type="Google" id="ProtNLM"/>
    </source>
</evidence>
<accession>A0A7W4WD20</accession>